<feature type="domain" description="Disease resistance R13L4/SHOC-2-like LRR" evidence="9">
    <location>
        <begin position="521"/>
        <end position="774"/>
    </location>
</feature>
<keyword evidence="5" id="KW-0611">Plant defense</keyword>
<dbReference type="InterPro" id="IPR036388">
    <property type="entry name" value="WH-like_DNA-bd_sf"/>
</dbReference>
<dbReference type="PANTHER" id="PTHR33463:SF220">
    <property type="entry name" value="NB-ARC DOMAIN-CONTAINING PROTEIN"/>
    <property type="match status" value="1"/>
</dbReference>
<dbReference type="Proteomes" id="UP000266723">
    <property type="component" value="Unassembled WGS sequence"/>
</dbReference>
<keyword evidence="11" id="KW-1185">Reference proteome</keyword>
<dbReference type="InterPro" id="IPR032675">
    <property type="entry name" value="LRR_dom_sf"/>
</dbReference>
<proteinExistence type="inferred from homology"/>
<dbReference type="Gene3D" id="3.40.50.300">
    <property type="entry name" value="P-loop containing nucleotide triphosphate hydrolases"/>
    <property type="match status" value="1"/>
</dbReference>
<feature type="domain" description="NB-ARC" evidence="7">
    <location>
        <begin position="162"/>
        <end position="329"/>
    </location>
</feature>
<keyword evidence="2" id="KW-0433">Leucine-rich repeat</keyword>
<dbReference type="Gene3D" id="1.10.10.10">
    <property type="entry name" value="Winged helix-like DNA-binding domain superfamily/Winged helix DNA-binding domain"/>
    <property type="match status" value="1"/>
</dbReference>
<dbReference type="EMBL" id="QGKV02000832">
    <property type="protein sequence ID" value="KAF3548145.1"/>
    <property type="molecule type" value="Genomic_DNA"/>
</dbReference>
<keyword evidence="6" id="KW-0067">ATP-binding</keyword>
<dbReference type="SUPFAM" id="SSF52058">
    <property type="entry name" value="L domain-like"/>
    <property type="match status" value="1"/>
</dbReference>
<organism evidence="10 11">
    <name type="scientific">Brassica cretica</name>
    <name type="common">Mustard</name>
    <dbReference type="NCBI Taxonomy" id="69181"/>
    <lineage>
        <taxon>Eukaryota</taxon>
        <taxon>Viridiplantae</taxon>
        <taxon>Streptophyta</taxon>
        <taxon>Embryophyta</taxon>
        <taxon>Tracheophyta</taxon>
        <taxon>Spermatophyta</taxon>
        <taxon>Magnoliopsida</taxon>
        <taxon>eudicotyledons</taxon>
        <taxon>Gunneridae</taxon>
        <taxon>Pentapetalae</taxon>
        <taxon>rosids</taxon>
        <taxon>malvids</taxon>
        <taxon>Brassicales</taxon>
        <taxon>Brassicaceae</taxon>
        <taxon>Brassiceae</taxon>
        <taxon>Brassica</taxon>
    </lineage>
</organism>
<evidence type="ECO:0000256" key="3">
    <source>
        <dbReference type="ARBA" id="ARBA00022737"/>
    </source>
</evidence>
<evidence type="ECO:0000256" key="2">
    <source>
        <dbReference type="ARBA" id="ARBA00022614"/>
    </source>
</evidence>
<evidence type="ECO:0000256" key="6">
    <source>
        <dbReference type="ARBA" id="ARBA00022840"/>
    </source>
</evidence>
<dbReference type="Pfam" id="PF00931">
    <property type="entry name" value="NB-ARC"/>
    <property type="match status" value="1"/>
</dbReference>
<keyword evidence="3" id="KW-0677">Repeat</keyword>
<evidence type="ECO:0000259" key="8">
    <source>
        <dbReference type="Pfam" id="PF23559"/>
    </source>
</evidence>
<accession>A0ABQ7C8W7</accession>
<dbReference type="InterPro" id="IPR027417">
    <property type="entry name" value="P-loop_NTPase"/>
</dbReference>
<evidence type="ECO:0000256" key="1">
    <source>
        <dbReference type="ARBA" id="ARBA00008894"/>
    </source>
</evidence>
<gene>
    <name evidence="10" type="ORF">DY000_02001492</name>
</gene>
<dbReference type="PRINTS" id="PR00364">
    <property type="entry name" value="DISEASERSIST"/>
</dbReference>
<evidence type="ECO:0008006" key="12">
    <source>
        <dbReference type="Google" id="ProtNLM"/>
    </source>
</evidence>
<feature type="domain" description="Disease resistance protein winged helix" evidence="8">
    <location>
        <begin position="423"/>
        <end position="478"/>
    </location>
</feature>
<dbReference type="Gene3D" id="1.10.8.430">
    <property type="entry name" value="Helical domain of apoptotic protease-activating factors"/>
    <property type="match status" value="1"/>
</dbReference>
<protein>
    <recommendedName>
        <fullName evidence="12">NB-ARC domain-containing protein</fullName>
    </recommendedName>
</protein>
<evidence type="ECO:0000256" key="5">
    <source>
        <dbReference type="ARBA" id="ARBA00022821"/>
    </source>
</evidence>
<dbReference type="InterPro" id="IPR055414">
    <property type="entry name" value="LRR_R13L4/SHOC2-like"/>
</dbReference>
<dbReference type="InterPro" id="IPR002182">
    <property type="entry name" value="NB-ARC"/>
</dbReference>
<dbReference type="InterPro" id="IPR058922">
    <property type="entry name" value="WHD_DRP"/>
</dbReference>
<sequence length="879" mass="100464">MACVGLTLLDCSCNVSLGYLSSCLCGDKNLVLSLRKYVKSLKAALADIEARHEGLWRRVQLDEMKGLKRRAEVRYWLSNFQKIVPQVEDVLKDSEAEIQKLCMCGYCAMRYCSSYKYSAKVLSMLEDVEKLHLKGVFDKVADSYVIRKVEGMPIDPTICQGTMVEDTWKILMGDKVRRLGIFGIQGVGKSTLLSQINNEFLTRENDFDVVILVVVPKDQKITTIQDEIGKRLDIYDEEEWMQKTENEKAFDISTSLRKMKYALLFDDIAVKMNLKKLGVPNPDLKKIDKIVFTTRHREVCSGMGADDHKEVTRLDDDAAWVLFQDQVGEDFLKRNPDIAALARKICAKCYGLPVLINAIAQVMAPKKTVEKWRDATDSLSSILTELSLSEFSCEEDINLSVLKFSYINLEDPKFRRCFRYCALFPENYEMIKEELIEYWECEAFVEGRDQGQDVFDKLVSARLLMENEGKVRMHDLLRKTALSPEAYDSGERAEIVYVNPDTTLIQISSDLNWSVVERVSLINNQIKEISSNDSSPNLTTLLLRNQKVENISWDFFLQMPKLLVLDLAFNQRLAQLPPSISKLHSLLYLNLSFTNIELLPVGLKELTQLIYLNLEHTLNLENIVGIRALLRLRVLRLLGSRFCPNLHFIEDLTHLGEISVLTISISDEAVLKRFVGCQHLASHTQGLYIKNFQTEANGISIVETSSCLQALEISNSNIKEIKLGVTGTSPSPHPESPTSPLFNSLSQVKLCDCIGLRHLTWLLYAPNLVILHVERAKNIEEILRREIAEGVMERQGVRPFEKLTSIVFKDLEALKSICWRPLPFKSLSKIFVQLCPRLKKLPLNYERAKEQKLVIDAEPDWLKNLDWEDEYTRDTFCPS</sequence>
<evidence type="ECO:0000313" key="10">
    <source>
        <dbReference type="EMBL" id="KAF3548145.1"/>
    </source>
</evidence>
<comment type="similarity">
    <text evidence="1">Belongs to the disease resistance NB-LRR family.</text>
</comment>
<dbReference type="InterPro" id="IPR042197">
    <property type="entry name" value="Apaf_helical"/>
</dbReference>
<dbReference type="PANTHER" id="PTHR33463">
    <property type="entry name" value="NB-ARC DOMAIN-CONTAINING PROTEIN-RELATED"/>
    <property type="match status" value="1"/>
</dbReference>
<reference evidence="10 11" key="1">
    <citation type="journal article" date="2020" name="BMC Genomics">
        <title>Intraspecific diversification of the crop wild relative Brassica cretica Lam. using demographic model selection.</title>
        <authorList>
            <person name="Kioukis A."/>
            <person name="Michalopoulou V.A."/>
            <person name="Briers L."/>
            <person name="Pirintsos S."/>
            <person name="Studholme D.J."/>
            <person name="Pavlidis P."/>
            <person name="Sarris P.F."/>
        </authorList>
    </citation>
    <scope>NUCLEOTIDE SEQUENCE [LARGE SCALE GENOMIC DNA]</scope>
    <source>
        <strain evidence="11">cv. PFS-1207/04</strain>
    </source>
</reference>
<dbReference type="SUPFAM" id="SSF52540">
    <property type="entry name" value="P-loop containing nucleoside triphosphate hydrolases"/>
    <property type="match status" value="1"/>
</dbReference>
<evidence type="ECO:0000259" key="7">
    <source>
        <dbReference type="Pfam" id="PF00931"/>
    </source>
</evidence>
<keyword evidence="4" id="KW-0547">Nucleotide-binding</keyword>
<evidence type="ECO:0000256" key="4">
    <source>
        <dbReference type="ARBA" id="ARBA00022741"/>
    </source>
</evidence>
<dbReference type="Pfam" id="PF23559">
    <property type="entry name" value="WHD_DRP"/>
    <property type="match status" value="1"/>
</dbReference>
<evidence type="ECO:0000313" key="11">
    <source>
        <dbReference type="Proteomes" id="UP000266723"/>
    </source>
</evidence>
<evidence type="ECO:0000259" key="9">
    <source>
        <dbReference type="Pfam" id="PF23598"/>
    </source>
</evidence>
<dbReference type="InterPro" id="IPR050905">
    <property type="entry name" value="Plant_NBS-LRR"/>
</dbReference>
<dbReference type="Gene3D" id="3.80.10.10">
    <property type="entry name" value="Ribonuclease Inhibitor"/>
    <property type="match status" value="1"/>
</dbReference>
<name>A0ABQ7C8W7_BRACR</name>
<dbReference type="Pfam" id="PF23598">
    <property type="entry name" value="LRR_14"/>
    <property type="match status" value="1"/>
</dbReference>
<comment type="caution">
    <text evidence="10">The sequence shown here is derived from an EMBL/GenBank/DDBJ whole genome shotgun (WGS) entry which is preliminary data.</text>
</comment>